<evidence type="ECO:0000259" key="3">
    <source>
        <dbReference type="Pfam" id="PF13439"/>
    </source>
</evidence>
<feature type="domain" description="Glycosyltransferase subfamily 4-like N-terminal" evidence="3">
    <location>
        <begin position="17"/>
        <end position="169"/>
    </location>
</feature>
<sequence>MRVALVSETVAQHRQTGATRRLQRTAEALAGRGHDVVVCCAQWWDGDHETFEQNDVTYRAVTDERGDGRFALALPAALRAADPDVIQATADDPTHVLAAKAASVFLRAPLVVDWYESPQAGDADDPRWRLAATVPELVLVPSETVRTRVRELGADGEAVRVVPNGIDTDAIRAAEPREVADIVYSRRLDADANLESLLLALAELRDHNWSAVVIGDGPERDVYERQVRDLRIEDRVSFAGDQPLENRLSAFKGAHVYAQTARREAFPTDLLRALACGCAGVVEYHVESSAHELVEQEDRAFRTTSEQELTDALISASEMEPMELNENFAEYDEAKVLDRYLAAYDEAEERMSWVEPAAVAGGAVLVVAVLVLLVVLL</sequence>
<dbReference type="AlphaFoldDB" id="A0A8U0IFG1"/>
<dbReference type="InterPro" id="IPR050194">
    <property type="entry name" value="Glycosyltransferase_grp1"/>
</dbReference>
<keyword evidence="5" id="KW-1185">Reference proteome</keyword>
<dbReference type="GO" id="GO:0016757">
    <property type="term" value="F:glycosyltransferase activity"/>
    <property type="evidence" value="ECO:0007669"/>
    <property type="project" value="InterPro"/>
</dbReference>
<dbReference type="Pfam" id="PF00534">
    <property type="entry name" value="Glycos_transf_1"/>
    <property type="match status" value="1"/>
</dbReference>
<dbReference type="Gene3D" id="3.40.50.2000">
    <property type="entry name" value="Glycogen Phosphorylase B"/>
    <property type="match status" value="2"/>
</dbReference>
<proteinExistence type="predicted"/>
<dbReference type="PANTHER" id="PTHR45947">
    <property type="entry name" value="SULFOQUINOVOSYL TRANSFERASE SQD2"/>
    <property type="match status" value="1"/>
</dbReference>
<name>A0A8U0IFG1_9EURY</name>
<protein>
    <submittedName>
        <fullName evidence="4">Glycosyltransferase family 4 protein</fullName>
    </submittedName>
</protein>
<dbReference type="Pfam" id="PF13439">
    <property type="entry name" value="Glyco_transf_4"/>
    <property type="match status" value="1"/>
</dbReference>
<dbReference type="InterPro" id="IPR028098">
    <property type="entry name" value="Glyco_trans_4-like_N"/>
</dbReference>
<feature type="transmembrane region" description="Helical" evidence="1">
    <location>
        <begin position="357"/>
        <end position="376"/>
    </location>
</feature>
<keyword evidence="1" id="KW-1133">Transmembrane helix</keyword>
<dbReference type="Proteomes" id="UP000830434">
    <property type="component" value="Chromosome"/>
</dbReference>
<dbReference type="EMBL" id="CP096658">
    <property type="protein sequence ID" value="UPV99430.1"/>
    <property type="molecule type" value="Genomic_DNA"/>
</dbReference>
<keyword evidence="1" id="KW-0812">Transmembrane</keyword>
<reference evidence="4" key="1">
    <citation type="submission" date="2022-04" db="EMBL/GenBank/DDBJ databases">
        <title>Diverse halophilic archaea isolated from saline environments.</title>
        <authorList>
            <person name="Cui H.-L."/>
        </authorList>
    </citation>
    <scope>NUCLEOTIDE SEQUENCE</scope>
    <source>
        <strain evidence="4">XZYJT40</strain>
    </source>
</reference>
<dbReference type="KEGG" id="haxz:M0R88_12965"/>
<dbReference type="SUPFAM" id="SSF53756">
    <property type="entry name" value="UDP-Glycosyltransferase/glycogen phosphorylase"/>
    <property type="match status" value="1"/>
</dbReference>
<dbReference type="PANTHER" id="PTHR45947:SF3">
    <property type="entry name" value="SULFOQUINOVOSYL TRANSFERASE SQD2"/>
    <property type="match status" value="1"/>
</dbReference>
<dbReference type="InterPro" id="IPR001296">
    <property type="entry name" value="Glyco_trans_1"/>
</dbReference>
<dbReference type="GeneID" id="72190782"/>
<dbReference type="RefSeq" id="WP_248653923.1">
    <property type="nucleotide sequence ID" value="NZ_CP096658.1"/>
</dbReference>
<evidence type="ECO:0000313" key="4">
    <source>
        <dbReference type="EMBL" id="UPV99430.1"/>
    </source>
</evidence>
<evidence type="ECO:0000256" key="1">
    <source>
        <dbReference type="SAM" id="Phobius"/>
    </source>
</evidence>
<evidence type="ECO:0000259" key="2">
    <source>
        <dbReference type="Pfam" id="PF00534"/>
    </source>
</evidence>
<feature type="domain" description="Glycosyl transferase family 1" evidence="2">
    <location>
        <begin position="176"/>
        <end position="332"/>
    </location>
</feature>
<organism evidence="4 5">
    <name type="scientific">Halorussus gelatinilyticus</name>
    <dbReference type="NCBI Taxonomy" id="2937524"/>
    <lineage>
        <taxon>Archaea</taxon>
        <taxon>Methanobacteriati</taxon>
        <taxon>Methanobacteriota</taxon>
        <taxon>Stenosarchaea group</taxon>
        <taxon>Halobacteria</taxon>
        <taxon>Halobacteriales</taxon>
        <taxon>Haladaptataceae</taxon>
        <taxon>Halorussus</taxon>
    </lineage>
</organism>
<keyword evidence="1" id="KW-0472">Membrane</keyword>
<dbReference type="CDD" id="cd03801">
    <property type="entry name" value="GT4_PimA-like"/>
    <property type="match status" value="1"/>
</dbReference>
<accession>A0A8U0IFG1</accession>
<gene>
    <name evidence="4" type="ORF">M0R88_12965</name>
</gene>
<evidence type="ECO:0000313" key="5">
    <source>
        <dbReference type="Proteomes" id="UP000830434"/>
    </source>
</evidence>